<dbReference type="PANTHER" id="PTHR30373">
    <property type="entry name" value="UPF0603 PROTEIN YGCG"/>
    <property type="match status" value="1"/>
</dbReference>
<reference evidence="2 3" key="1">
    <citation type="submission" date="2020-01" db="EMBL/GenBank/DDBJ databases">
        <title>Sphingomonas sp. strain CSW-10.</title>
        <authorList>
            <person name="Chen W.-M."/>
        </authorList>
    </citation>
    <scope>NUCLEOTIDE SEQUENCE [LARGE SCALE GENOMIC DNA]</scope>
    <source>
        <strain evidence="2 3">CSW-10</strain>
    </source>
</reference>
<dbReference type="Proteomes" id="UP000503018">
    <property type="component" value="Chromosome"/>
</dbReference>
<feature type="domain" description="TPM" evidence="1">
    <location>
        <begin position="64"/>
        <end position="186"/>
    </location>
</feature>
<keyword evidence="3" id="KW-1185">Reference proteome</keyword>
<organism evidence="2 3">
    <name type="scientific">Sphingomonas lacunae</name>
    <dbReference type="NCBI Taxonomy" id="2698828"/>
    <lineage>
        <taxon>Bacteria</taxon>
        <taxon>Pseudomonadati</taxon>
        <taxon>Pseudomonadota</taxon>
        <taxon>Alphaproteobacteria</taxon>
        <taxon>Sphingomonadales</taxon>
        <taxon>Sphingomonadaceae</taxon>
        <taxon>Sphingomonas</taxon>
    </lineage>
</organism>
<sequence>MIRQRAPVAAALVLFAIASGCSPSPTEEKAAAPAAGPVERPIRTALPMSRECGDISLPQLKGLVSDPADLIAEADELEIEQTLRQYQANTGHEAVAVMLPTLNGKDDGLVARCLGDAWSIGDKHRNDGVMLLLVPSEERVRVAMGLGFGSVEDSNRKAQDVINEMMPALSRGDMAGGMKAGARSLSHVLP</sequence>
<dbReference type="Pfam" id="PF04536">
    <property type="entry name" value="TPM_phosphatase"/>
    <property type="match status" value="1"/>
</dbReference>
<proteinExistence type="predicted"/>
<dbReference type="InterPro" id="IPR007621">
    <property type="entry name" value="TPM_dom"/>
</dbReference>
<name>A0A6M4AUE3_9SPHN</name>
<dbReference type="KEGG" id="slan:GV829_09950"/>
<evidence type="ECO:0000313" key="2">
    <source>
        <dbReference type="EMBL" id="QJQ32725.1"/>
    </source>
</evidence>
<gene>
    <name evidence="2" type="ORF">GV829_09950</name>
</gene>
<protein>
    <submittedName>
        <fullName evidence="2">TPM domain-containing protein</fullName>
    </submittedName>
</protein>
<dbReference type="PROSITE" id="PS51257">
    <property type="entry name" value="PROKAR_LIPOPROTEIN"/>
    <property type="match status" value="1"/>
</dbReference>
<dbReference type="EMBL" id="CP053015">
    <property type="protein sequence ID" value="QJQ32725.1"/>
    <property type="molecule type" value="Genomic_DNA"/>
</dbReference>
<accession>A0A6M4AUE3</accession>
<evidence type="ECO:0000313" key="3">
    <source>
        <dbReference type="Proteomes" id="UP000503018"/>
    </source>
</evidence>
<evidence type="ECO:0000259" key="1">
    <source>
        <dbReference type="Pfam" id="PF04536"/>
    </source>
</evidence>
<dbReference type="AlphaFoldDB" id="A0A6M4AUE3"/>
<dbReference type="PANTHER" id="PTHR30373:SF2">
    <property type="entry name" value="UPF0603 PROTEIN YGCG"/>
    <property type="match status" value="1"/>
</dbReference>
<dbReference type="RefSeq" id="WP_169946271.1">
    <property type="nucleotide sequence ID" value="NZ_CP053015.1"/>
</dbReference>
<dbReference type="Gene3D" id="3.10.310.50">
    <property type="match status" value="1"/>
</dbReference>